<dbReference type="EMBL" id="CP157947">
    <property type="protein sequence ID" value="XBS70104.1"/>
    <property type="molecule type" value="Genomic_DNA"/>
</dbReference>
<reference evidence="2" key="1">
    <citation type="submission" date="2024-06" db="EMBL/GenBank/DDBJ databases">
        <authorList>
            <person name="Coelho C."/>
            <person name="Bento M."/>
            <person name="Garcia E."/>
            <person name="Camelo A."/>
            <person name="Brandao I."/>
            <person name="Espirito Santo C."/>
            <person name="Trovao J."/>
            <person name="Verissimo A."/>
            <person name="Costa J."/>
            <person name="Tiago I."/>
        </authorList>
    </citation>
    <scope>NUCLEOTIDE SEQUENCE</scope>
    <source>
        <strain evidence="2">KWT182</strain>
    </source>
</reference>
<keyword evidence="1" id="KW-0472">Membrane</keyword>
<evidence type="ECO:0000313" key="2">
    <source>
        <dbReference type="EMBL" id="XBS70104.1"/>
    </source>
</evidence>
<sequence>MLASAVSLASIAAPLTFSAIYFMVQKHWPGAIWLSVVVVYAIAVPLVFLCTRVKNNIRPDNI</sequence>
<feature type="transmembrane region" description="Helical" evidence="1">
    <location>
        <begin position="28"/>
        <end position="49"/>
    </location>
</feature>
<protein>
    <submittedName>
        <fullName evidence="2">Uncharacterized protein</fullName>
    </submittedName>
</protein>
<keyword evidence="1" id="KW-1133">Transmembrane helix</keyword>
<gene>
    <name evidence="2" type="ORF">ABK905_02045</name>
</gene>
<name>A0AAU7QAD3_9GAMM</name>
<evidence type="ECO:0000256" key="1">
    <source>
        <dbReference type="SAM" id="Phobius"/>
    </source>
</evidence>
<accession>A0AAU7QAD3</accession>
<keyword evidence="1" id="KW-0812">Transmembrane</keyword>
<organism evidence="2">
    <name type="scientific">Acerihabitans sp. KWT182</name>
    <dbReference type="NCBI Taxonomy" id="3157919"/>
    <lineage>
        <taxon>Bacteria</taxon>
        <taxon>Pseudomonadati</taxon>
        <taxon>Pseudomonadota</taxon>
        <taxon>Gammaproteobacteria</taxon>
        <taxon>Enterobacterales</taxon>
        <taxon>Pectobacteriaceae</taxon>
        <taxon>Acerihabitans</taxon>
    </lineage>
</organism>
<dbReference type="AlphaFoldDB" id="A0AAU7QAD3"/>
<proteinExistence type="predicted"/>